<evidence type="ECO:0000256" key="1">
    <source>
        <dbReference type="ARBA" id="ARBA00022448"/>
    </source>
</evidence>
<evidence type="ECO:0000256" key="2">
    <source>
        <dbReference type="ARBA" id="ARBA00022741"/>
    </source>
</evidence>
<dbReference type="InterPro" id="IPR003439">
    <property type="entry name" value="ABC_transporter-like_ATP-bd"/>
</dbReference>
<name>A0A2J8B512_9FIRM</name>
<protein>
    <recommendedName>
        <fullName evidence="4">ABC transporter domain-containing protein</fullName>
    </recommendedName>
</protein>
<evidence type="ECO:0000259" key="4">
    <source>
        <dbReference type="PROSITE" id="PS50893"/>
    </source>
</evidence>
<proteinExistence type="predicted"/>
<accession>A0A2J8B512</accession>
<dbReference type="SUPFAM" id="SSF52540">
    <property type="entry name" value="P-loop containing nucleoside triphosphate hydrolases"/>
    <property type="match status" value="1"/>
</dbReference>
<gene>
    <name evidence="5" type="ORF">B7R76_03030</name>
</gene>
<keyword evidence="3" id="KW-0067">ATP-binding</keyword>
<evidence type="ECO:0000256" key="3">
    <source>
        <dbReference type="ARBA" id="ARBA00022840"/>
    </source>
</evidence>
<dbReference type="Pfam" id="PF00005">
    <property type="entry name" value="ABC_tran"/>
    <property type="match status" value="1"/>
</dbReference>
<dbReference type="GO" id="GO:0016887">
    <property type="term" value="F:ATP hydrolysis activity"/>
    <property type="evidence" value="ECO:0007669"/>
    <property type="project" value="InterPro"/>
</dbReference>
<dbReference type="GO" id="GO:0005524">
    <property type="term" value="F:ATP binding"/>
    <property type="evidence" value="ECO:0007669"/>
    <property type="project" value="UniProtKB-KW"/>
</dbReference>
<dbReference type="InterPro" id="IPR003593">
    <property type="entry name" value="AAA+_ATPase"/>
</dbReference>
<dbReference type="PANTHER" id="PTHR42939:SF1">
    <property type="entry name" value="ABC TRANSPORTER ATP-BINDING PROTEIN ALBC-RELATED"/>
    <property type="match status" value="1"/>
</dbReference>
<dbReference type="InterPro" id="IPR051782">
    <property type="entry name" value="ABC_Transporter_VariousFunc"/>
</dbReference>
<comment type="caution">
    <text evidence="5">The sequence shown here is derived from an EMBL/GenBank/DDBJ whole genome shotgun (WGS) entry which is preliminary data.</text>
</comment>
<keyword evidence="1" id="KW-0813">Transport</keyword>
<feature type="domain" description="ABC transporter" evidence="4">
    <location>
        <begin position="8"/>
        <end position="233"/>
    </location>
</feature>
<sequence>MTGKTGMLKADKLTKSFDGKPAVHDISFTMQSHTIYGLLGSNGAGKSTLMRLLCGIYKPDSGTVFYDGESVYDNPNAKHKMFFVPDTPFYYPDFDMAQMGEFYKTVYKSWSDQLYHDLLRVLDLPEHLSMHKFSKGMLRQAALVYGLSTLPNFLLMDEAFDGLDPIMRQAVRKHVIRQVAELENTVLISSHNLREMEDFCDHVIFLHRGEQILTADMDDLRQLAYKVQIVWSPKNKPEIEKMPLNIQKLKRHGVLETYIIKNSEDEIRSVLSEFSPVVLEIIPLTLEEVFFYELARKEYAVENLIGW</sequence>
<evidence type="ECO:0000313" key="6">
    <source>
        <dbReference type="Proteomes" id="UP000236394"/>
    </source>
</evidence>
<reference evidence="6" key="1">
    <citation type="submission" date="2017-04" db="EMBL/GenBank/DDBJ databases">
        <authorList>
            <person name="Bumgarner R.E."/>
            <person name="Fredricks D.N."/>
            <person name="Srinivasan S."/>
        </authorList>
    </citation>
    <scope>NUCLEOTIDE SEQUENCE [LARGE SCALE GENOMIC DNA]</scope>
    <source>
        <strain evidence="6">KA00405</strain>
    </source>
</reference>
<dbReference type="RefSeq" id="WP_102892357.1">
    <property type="nucleotide sequence ID" value="NZ_NBZD01000001.1"/>
</dbReference>
<dbReference type="EMBL" id="NBZD01000001">
    <property type="protein sequence ID" value="PNH19861.1"/>
    <property type="molecule type" value="Genomic_DNA"/>
</dbReference>
<dbReference type="InterPro" id="IPR027417">
    <property type="entry name" value="P-loop_NTPase"/>
</dbReference>
<evidence type="ECO:0000313" key="5">
    <source>
        <dbReference type="EMBL" id="PNH19861.1"/>
    </source>
</evidence>
<dbReference type="SMART" id="SM00382">
    <property type="entry name" value="AAA"/>
    <property type="match status" value="1"/>
</dbReference>
<dbReference type="Proteomes" id="UP000236394">
    <property type="component" value="Unassembled WGS sequence"/>
</dbReference>
<dbReference type="PROSITE" id="PS50893">
    <property type="entry name" value="ABC_TRANSPORTER_2"/>
    <property type="match status" value="1"/>
</dbReference>
<dbReference type="CDD" id="cd03230">
    <property type="entry name" value="ABC_DR_subfamily_A"/>
    <property type="match status" value="1"/>
</dbReference>
<dbReference type="PANTHER" id="PTHR42939">
    <property type="entry name" value="ABC TRANSPORTER ATP-BINDING PROTEIN ALBC-RELATED"/>
    <property type="match status" value="1"/>
</dbReference>
<dbReference type="Gene3D" id="3.40.50.300">
    <property type="entry name" value="P-loop containing nucleotide triphosphate hydrolases"/>
    <property type="match status" value="1"/>
</dbReference>
<dbReference type="AlphaFoldDB" id="A0A2J8B512"/>
<organism evidence="5 6">
    <name type="scientific">Mageeibacillus indolicus</name>
    <dbReference type="NCBI Taxonomy" id="884684"/>
    <lineage>
        <taxon>Bacteria</taxon>
        <taxon>Bacillati</taxon>
        <taxon>Bacillota</taxon>
        <taxon>Clostridia</taxon>
        <taxon>Eubacteriales</taxon>
        <taxon>Oscillospiraceae</taxon>
        <taxon>Mageeibacillus</taxon>
    </lineage>
</organism>
<keyword evidence="2" id="KW-0547">Nucleotide-binding</keyword>